<feature type="domain" description="Tyrosine-protein kinase G-rich" evidence="10">
    <location>
        <begin position="582"/>
        <end position="655"/>
    </location>
</feature>
<evidence type="ECO:0000256" key="8">
    <source>
        <dbReference type="SAM" id="Phobius"/>
    </source>
</evidence>
<dbReference type="GO" id="GO:0005886">
    <property type="term" value="C:plasma membrane"/>
    <property type="evidence" value="ECO:0007669"/>
    <property type="project" value="UniProtKB-SubCell"/>
</dbReference>
<evidence type="ECO:0000256" key="6">
    <source>
        <dbReference type="SAM" id="Coils"/>
    </source>
</evidence>
<evidence type="ECO:0000313" key="11">
    <source>
        <dbReference type="EMBL" id="OCW56163.1"/>
    </source>
</evidence>
<evidence type="ECO:0000256" key="1">
    <source>
        <dbReference type="ARBA" id="ARBA00004651"/>
    </source>
</evidence>
<feature type="coiled-coil region" evidence="6">
    <location>
        <begin position="405"/>
        <end position="432"/>
    </location>
</feature>
<feature type="compositionally biased region" description="Pro residues" evidence="7">
    <location>
        <begin position="685"/>
        <end position="695"/>
    </location>
</feature>
<dbReference type="AlphaFoldDB" id="A0A1C1YRN4"/>
<feature type="transmembrane region" description="Helical" evidence="8">
    <location>
        <begin position="636"/>
        <end position="659"/>
    </location>
</feature>
<evidence type="ECO:0000313" key="12">
    <source>
        <dbReference type="Proteomes" id="UP000094795"/>
    </source>
</evidence>
<evidence type="ECO:0000256" key="7">
    <source>
        <dbReference type="SAM" id="MobiDB-lite"/>
    </source>
</evidence>
<gene>
    <name evidence="11" type="ORF">AWJ14_18870</name>
</gene>
<sequence>MANPDMSDSTKDRRPPARRGSLLDHAGEDSAAPAGAPDGPGMRAPASGGASGVRRPAPSLLSTPPARSPRLSTADYVPQRPAASDRPAVASPGPAAAPRPSPEPASEARNEPGNRPGPAAQDLRFGDRIARLIGAVPPRGREPAGEPSPEPLAARAEAPAPPPVPPAPEHRPQSAGTVSSWDGDDPAAPRYDRRRQEPYRWSAPAGGDAERPLLDASILVQAVVRYRKHIAAAAILGAVLGVAVALSTPHRYYAESRLFIDPREVRVTEDDIRNQQLSTEAMLAITDSQLQILSSTSVLEKVVTDLGLERDPEFNGSLSKGGISGGIALIKELVTGAGGPPESEQKALEKLRDSLSVSRDAKTFVIIVGVTSRDADKSALIANRIVETYLDSEGRAQSNLLERTSVSIDNRLNALRADLDAAERAVEKFKAENGLVGVGGQYIDDKVILALSDQLANARAMKVGIRVKANNLAKVNIDDVLSGAFPEELLSTNLTELRKQYTETKASADSLATGLGPRHPRYIAAKSSLDTIRNEISAELRRIVASSQTELQRAVETEQELASQMAVAKSRAMDQSVEFVTLRELERKAAATRGIYEAFLSRSRETSERSNLSTRNIRVISPAEPALQPMGPSRKLIAIGGLFAGLFAGIGLALLAGAFESIRAYNAGSVRARFQARPFEDYPVDPDPGPRPPSGGPSRNSHAENTRASVTEFDRAADQATAPAFAAPRAQEHSAAAVQTRPESAASDIAPVPAAATQTMPPPGWSSVAAAGLHAAAPEHAAPAPHAAPGFAAPRYAGSTHGDHGHGGAPAYPAEPAPWPQAAAPGYAEPPLSASQTWPAAAPAHPSYPPAPYPPAAPAQPYGTSAGYAAGWGQAPVPPRAQPGFAADGDPAPSHGSAETWRTPPAAFAASGFTAPGFRTPHGVAPVPGLAPAHAPAGPSFAPAGPGFAPAPSFARTLPVRGEAVDRIRRDMDALRARIAGYGASRRRG</sequence>
<accession>A0A1C1YRN4</accession>
<feature type="compositionally biased region" description="Low complexity" evidence="7">
    <location>
        <begin position="29"/>
        <end position="46"/>
    </location>
</feature>
<feature type="compositionally biased region" description="Basic and acidic residues" evidence="7">
    <location>
        <begin position="8"/>
        <end position="28"/>
    </location>
</feature>
<reference evidence="11 12" key="1">
    <citation type="submission" date="2015-12" db="EMBL/GenBank/DDBJ databases">
        <authorList>
            <person name="Shamseldin A."/>
            <person name="Moawad H."/>
            <person name="Abd El-Rahim W.M."/>
            <person name="Sadowsky M.J."/>
        </authorList>
    </citation>
    <scope>NUCLEOTIDE SEQUENCE [LARGE SCALE GENOMIC DNA]</scope>
    <source>
        <strain evidence="11 12">JC234</strain>
    </source>
</reference>
<protein>
    <recommendedName>
        <fullName evidence="13">Polysaccharide chain length determinant N-terminal domain-containing protein</fullName>
    </recommendedName>
</protein>
<feature type="region of interest" description="Disordered" evidence="7">
    <location>
        <begin position="724"/>
        <end position="747"/>
    </location>
</feature>
<evidence type="ECO:0000256" key="5">
    <source>
        <dbReference type="ARBA" id="ARBA00023136"/>
    </source>
</evidence>
<feature type="domain" description="Polysaccharide chain length determinant N-terminal" evidence="9">
    <location>
        <begin position="219"/>
        <end position="306"/>
    </location>
</feature>
<dbReference type="Proteomes" id="UP000094795">
    <property type="component" value="Unassembled WGS sequence"/>
</dbReference>
<dbReference type="PANTHER" id="PTHR32309:SF13">
    <property type="entry name" value="FERRIC ENTEROBACTIN TRANSPORT PROTEIN FEPE"/>
    <property type="match status" value="1"/>
</dbReference>
<evidence type="ECO:0000256" key="4">
    <source>
        <dbReference type="ARBA" id="ARBA00022989"/>
    </source>
</evidence>
<dbReference type="Pfam" id="PF02706">
    <property type="entry name" value="Wzz"/>
    <property type="match status" value="1"/>
</dbReference>
<feature type="region of interest" description="Disordered" evidence="7">
    <location>
        <begin position="873"/>
        <end position="902"/>
    </location>
</feature>
<organism evidence="11 12">
    <name type="scientific">Hoeflea olei</name>
    <dbReference type="NCBI Taxonomy" id="1480615"/>
    <lineage>
        <taxon>Bacteria</taxon>
        <taxon>Pseudomonadati</taxon>
        <taxon>Pseudomonadota</taxon>
        <taxon>Alphaproteobacteria</taxon>
        <taxon>Hyphomicrobiales</taxon>
        <taxon>Rhizobiaceae</taxon>
        <taxon>Hoeflea</taxon>
    </lineage>
</organism>
<feature type="compositionally biased region" description="Low complexity" evidence="7">
    <location>
        <begin position="777"/>
        <end position="794"/>
    </location>
</feature>
<keyword evidence="5 8" id="KW-0472">Membrane</keyword>
<dbReference type="Pfam" id="PF13807">
    <property type="entry name" value="GNVR"/>
    <property type="match status" value="1"/>
</dbReference>
<dbReference type="OrthoDB" id="230260at2"/>
<evidence type="ECO:0000259" key="10">
    <source>
        <dbReference type="Pfam" id="PF13807"/>
    </source>
</evidence>
<keyword evidence="4 8" id="KW-1133">Transmembrane helix</keyword>
<dbReference type="InterPro" id="IPR032807">
    <property type="entry name" value="GNVR"/>
</dbReference>
<evidence type="ECO:0000259" key="9">
    <source>
        <dbReference type="Pfam" id="PF02706"/>
    </source>
</evidence>
<feature type="region of interest" description="Disordered" evidence="7">
    <location>
        <begin position="777"/>
        <end position="847"/>
    </location>
</feature>
<comment type="caution">
    <text evidence="11">The sequence shown here is derived from an EMBL/GenBank/DDBJ whole genome shotgun (WGS) entry which is preliminary data.</text>
</comment>
<dbReference type="EMBL" id="LQZT01000042">
    <property type="protein sequence ID" value="OCW56163.1"/>
    <property type="molecule type" value="Genomic_DNA"/>
</dbReference>
<feature type="region of interest" description="Disordered" evidence="7">
    <location>
        <begin position="679"/>
        <end position="708"/>
    </location>
</feature>
<evidence type="ECO:0008006" key="13">
    <source>
        <dbReference type="Google" id="ProtNLM"/>
    </source>
</evidence>
<dbReference type="InterPro" id="IPR003856">
    <property type="entry name" value="LPS_length_determ_N"/>
</dbReference>
<dbReference type="InterPro" id="IPR050445">
    <property type="entry name" value="Bact_polysacc_biosynth/exp"/>
</dbReference>
<evidence type="ECO:0000256" key="2">
    <source>
        <dbReference type="ARBA" id="ARBA00022475"/>
    </source>
</evidence>
<name>A0A1C1YRN4_9HYPH</name>
<keyword evidence="6" id="KW-0175">Coiled coil</keyword>
<keyword evidence="2" id="KW-1003">Cell membrane</keyword>
<proteinExistence type="predicted"/>
<comment type="subcellular location">
    <subcellularLocation>
        <location evidence="1">Cell membrane</location>
        <topology evidence="1">Multi-pass membrane protein</topology>
    </subcellularLocation>
</comment>
<feature type="region of interest" description="Disordered" evidence="7">
    <location>
        <begin position="1"/>
        <end position="207"/>
    </location>
</feature>
<dbReference type="GO" id="GO:0004713">
    <property type="term" value="F:protein tyrosine kinase activity"/>
    <property type="evidence" value="ECO:0007669"/>
    <property type="project" value="TreeGrafter"/>
</dbReference>
<keyword evidence="3 8" id="KW-0812">Transmembrane</keyword>
<evidence type="ECO:0000256" key="3">
    <source>
        <dbReference type="ARBA" id="ARBA00022692"/>
    </source>
</evidence>
<dbReference type="STRING" id="1480615.AWJ14_18870"/>
<dbReference type="PANTHER" id="PTHR32309">
    <property type="entry name" value="TYROSINE-PROTEIN KINASE"/>
    <property type="match status" value="1"/>
</dbReference>
<keyword evidence="12" id="KW-1185">Reference proteome</keyword>